<keyword evidence="1" id="KW-1133">Transmembrane helix</keyword>
<dbReference type="AlphaFoldDB" id="A0A5J5LKH9"/>
<sequence length="475" mass="47377">MIGGPRLDTPSAVGDEGRPRATSLTIAALIVAAFALATGVLSGDPRLFSGIALLAGIAVAGLTLLDRDGLGPTVIGHLCFLPAATGVVASVGQMSVAPLLALGVAVAMVGVATAWTDVLDRETVAAATVSSVVSYLFAVVGLVVGTVVVALAWLCWKVVSAVAGGASPIATTVCLGVLGVAASGCLYFAVTQLPLLQLTARSRRDAMAARLKQGTQSLKLVALGSAAFSVVVPLALLVTPFGQLVASPPFSLGIRLLSSWVVLAPLLAVTAGALLAGSGAIVIRKFTTEFDAASVRTVGAAIAAAGYVVLLAPFLLRIGIFGFASLPAVFFGALLLPLVVYLLLVLVIGGLTFGLLPARAGPAALTASGLICASIGAAQADLSSLLVFAGVVGGLVVWDVGTFGLGLTAELGHRPETRRLELYHSVFAVGVGLLGIAAVGLVDTARHAVGAAIGSPETMALAAIGVLLLLAPLRG</sequence>
<keyword evidence="1" id="KW-0812">Transmembrane</keyword>
<evidence type="ECO:0000256" key="1">
    <source>
        <dbReference type="SAM" id="Phobius"/>
    </source>
</evidence>
<feature type="transmembrane region" description="Helical" evidence="1">
    <location>
        <begin position="47"/>
        <end position="65"/>
    </location>
</feature>
<feature type="transmembrane region" description="Helical" evidence="1">
    <location>
        <begin position="74"/>
        <end position="93"/>
    </location>
</feature>
<protein>
    <submittedName>
        <fullName evidence="2">Glycosyl transferase</fullName>
    </submittedName>
</protein>
<name>A0A5J5LKH9_HALHI</name>
<feature type="transmembrane region" description="Helical" evidence="1">
    <location>
        <begin position="420"/>
        <end position="442"/>
    </location>
</feature>
<dbReference type="RefSeq" id="WP_151103408.1">
    <property type="nucleotide sequence ID" value="NZ_RQWK01000001.1"/>
</dbReference>
<feature type="transmembrane region" description="Helical" evidence="1">
    <location>
        <begin position="448"/>
        <end position="471"/>
    </location>
</feature>
<dbReference type="GO" id="GO:0016740">
    <property type="term" value="F:transferase activity"/>
    <property type="evidence" value="ECO:0007669"/>
    <property type="project" value="UniProtKB-KW"/>
</dbReference>
<evidence type="ECO:0000313" key="3">
    <source>
        <dbReference type="Proteomes" id="UP000326244"/>
    </source>
</evidence>
<reference evidence="2 3" key="1">
    <citation type="submission" date="2018-11" db="EMBL/GenBank/DDBJ databases">
        <title>Genomic analysis of Haloarcula hispanica CBA1121.</title>
        <authorList>
            <person name="Kim Y.B."/>
            <person name="Roh S.W."/>
        </authorList>
    </citation>
    <scope>NUCLEOTIDE SEQUENCE [LARGE SCALE GENOMIC DNA]</scope>
    <source>
        <strain evidence="2 3">CBA1121</strain>
    </source>
</reference>
<feature type="transmembrane region" description="Helical" evidence="1">
    <location>
        <begin position="217"/>
        <end position="237"/>
    </location>
</feature>
<feature type="transmembrane region" description="Helical" evidence="1">
    <location>
        <begin position="295"/>
        <end position="316"/>
    </location>
</feature>
<organism evidence="2 3">
    <name type="scientific">Haloarcula hispanica</name>
    <dbReference type="NCBI Taxonomy" id="51589"/>
    <lineage>
        <taxon>Archaea</taxon>
        <taxon>Methanobacteriati</taxon>
        <taxon>Methanobacteriota</taxon>
        <taxon>Stenosarchaea group</taxon>
        <taxon>Halobacteria</taxon>
        <taxon>Halobacteriales</taxon>
        <taxon>Haloarculaceae</taxon>
        <taxon>Haloarcula</taxon>
    </lineage>
</organism>
<feature type="transmembrane region" description="Helical" evidence="1">
    <location>
        <begin position="363"/>
        <end position="380"/>
    </location>
</feature>
<dbReference type="EMBL" id="RQWK01000001">
    <property type="protein sequence ID" value="KAA9409873.1"/>
    <property type="molecule type" value="Genomic_DNA"/>
</dbReference>
<keyword evidence="1" id="KW-0472">Membrane</keyword>
<feature type="transmembrane region" description="Helical" evidence="1">
    <location>
        <begin position="386"/>
        <end position="408"/>
    </location>
</feature>
<dbReference type="InterPro" id="IPR055941">
    <property type="entry name" value="DUF7519"/>
</dbReference>
<dbReference type="Proteomes" id="UP000326244">
    <property type="component" value="Unassembled WGS sequence"/>
</dbReference>
<evidence type="ECO:0000313" key="2">
    <source>
        <dbReference type="EMBL" id="KAA9409873.1"/>
    </source>
</evidence>
<dbReference type="Pfam" id="PF24363">
    <property type="entry name" value="DUF7519"/>
    <property type="match status" value="1"/>
</dbReference>
<feature type="transmembrane region" description="Helical" evidence="1">
    <location>
        <begin position="132"/>
        <end position="154"/>
    </location>
</feature>
<keyword evidence="2" id="KW-0808">Transferase</keyword>
<feature type="transmembrane region" description="Helical" evidence="1">
    <location>
        <begin position="328"/>
        <end position="356"/>
    </location>
</feature>
<comment type="caution">
    <text evidence="2">The sequence shown here is derived from an EMBL/GenBank/DDBJ whole genome shotgun (WGS) entry which is preliminary data.</text>
</comment>
<feature type="transmembrane region" description="Helical" evidence="1">
    <location>
        <begin position="21"/>
        <end position="41"/>
    </location>
</feature>
<proteinExistence type="predicted"/>
<gene>
    <name evidence="2" type="ORF">EGO51_08670</name>
</gene>
<feature type="transmembrane region" description="Helical" evidence="1">
    <location>
        <begin position="169"/>
        <end position="196"/>
    </location>
</feature>
<feature type="transmembrane region" description="Helical" evidence="1">
    <location>
        <begin position="99"/>
        <end position="120"/>
    </location>
</feature>
<feature type="transmembrane region" description="Helical" evidence="1">
    <location>
        <begin position="257"/>
        <end position="283"/>
    </location>
</feature>
<accession>A0A5J5LKH9</accession>